<evidence type="ECO:0000256" key="1">
    <source>
        <dbReference type="SAM" id="MobiDB-lite"/>
    </source>
</evidence>
<reference evidence="2 3" key="1">
    <citation type="submission" date="2014-02" db="EMBL/GenBank/DDBJ databases">
        <title>The small core and large imbalanced accessory genome model reveals a collaborative survival strategy of Sorangium cellulosum strains in nature.</title>
        <authorList>
            <person name="Han K."/>
            <person name="Peng R."/>
            <person name="Blom J."/>
            <person name="Li Y.-Z."/>
        </authorList>
    </citation>
    <scope>NUCLEOTIDE SEQUENCE [LARGE SCALE GENOMIC DNA]</scope>
    <source>
        <strain evidence="2 3">So0157-25</strain>
    </source>
</reference>
<dbReference type="Proteomes" id="UP000075420">
    <property type="component" value="Unassembled WGS sequence"/>
</dbReference>
<dbReference type="AlphaFoldDB" id="A0A150P9P0"/>
<evidence type="ECO:0000313" key="3">
    <source>
        <dbReference type="Proteomes" id="UP000075420"/>
    </source>
</evidence>
<comment type="caution">
    <text evidence="2">The sequence shown here is derived from an EMBL/GenBank/DDBJ whole genome shotgun (WGS) entry which is preliminary data.</text>
</comment>
<organism evidence="2 3">
    <name type="scientific">Sorangium cellulosum</name>
    <name type="common">Polyangium cellulosum</name>
    <dbReference type="NCBI Taxonomy" id="56"/>
    <lineage>
        <taxon>Bacteria</taxon>
        <taxon>Pseudomonadati</taxon>
        <taxon>Myxococcota</taxon>
        <taxon>Polyangia</taxon>
        <taxon>Polyangiales</taxon>
        <taxon>Polyangiaceae</taxon>
        <taxon>Sorangium</taxon>
    </lineage>
</organism>
<feature type="compositionally biased region" description="Pro residues" evidence="1">
    <location>
        <begin position="101"/>
        <end position="110"/>
    </location>
</feature>
<dbReference type="EMBL" id="JELY01002493">
    <property type="protein sequence ID" value="KYF52350.1"/>
    <property type="molecule type" value="Genomic_DNA"/>
</dbReference>
<evidence type="ECO:0000313" key="2">
    <source>
        <dbReference type="EMBL" id="KYF52350.1"/>
    </source>
</evidence>
<accession>A0A150P9P0</accession>
<proteinExistence type="predicted"/>
<protein>
    <submittedName>
        <fullName evidence="2">Uncharacterized protein</fullName>
    </submittedName>
</protein>
<gene>
    <name evidence="2" type="ORF">BE08_31660</name>
</gene>
<name>A0A150P9P0_SORCE</name>
<sequence>MPRSSQVKTLSFTVGQRWVQVAIRGVDPGGNAIKRPPLKLDQGGGTLDLSAGCVYEMYFSEHTIKDLAALRTAGEKPLRGGGIDFSLSLWDIAGLVQTSEDPPPPPPPGSRPGAPDVPFDASNVYDLKP</sequence>
<feature type="region of interest" description="Disordered" evidence="1">
    <location>
        <begin position="96"/>
        <end position="129"/>
    </location>
</feature>